<organism evidence="2 3">
    <name type="scientific">Aspergillus cavernicola</name>
    <dbReference type="NCBI Taxonomy" id="176166"/>
    <lineage>
        <taxon>Eukaryota</taxon>
        <taxon>Fungi</taxon>
        <taxon>Dikarya</taxon>
        <taxon>Ascomycota</taxon>
        <taxon>Pezizomycotina</taxon>
        <taxon>Eurotiomycetes</taxon>
        <taxon>Eurotiomycetidae</taxon>
        <taxon>Eurotiales</taxon>
        <taxon>Aspergillaceae</taxon>
        <taxon>Aspergillus</taxon>
        <taxon>Aspergillus subgen. Nidulantes</taxon>
    </lineage>
</organism>
<accession>A0ABR4IXJ3</accession>
<keyword evidence="3" id="KW-1185">Reference proteome</keyword>
<evidence type="ECO:0000313" key="3">
    <source>
        <dbReference type="Proteomes" id="UP001610335"/>
    </source>
</evidence>
<comment type="caution">
    <text evidence="2">The sequence shown here is derived from an EMBL/GenBank/DDBJ whole genome shotgun (WGS) entry which is preliminary data.</text>
</comment>
<keyword evidence="1" id="KW-0732">Signal</keyword>
<evidence type="ECO:0000256" key="1">
    <source>
        <dbReference type="SAM" id="SignalP"/>
    </source>
</evidence>
<feature type="chain" id="PRO_5047483631" evidence="1">
    <location>
        <begin position="19"/>
        <end position="129"/>
    </location>
</feature>
<name>A0ABR4IXJ3_9EURO</name>
<sequence>MLLLATLLALANLGWAWGKVTQCYNRPAGGSFHYRSSTTYTIEDLRQPFSIVACKNLNLTGPDPEALGVYPAEDPIQCTNPQLAEQVTVLLSTQQHPSLLWVNLNQAIAVLPPRTQRQTQNAARWARIG</sequence>
<evidence type="ECO:0000313" key="2">
    <source>
        <dbReference type="EMBL" id="KAL2832470.1"/>
    </source>
</evidence>
<feature type="signal peptide" evidence="1">
    <location>
        <begin position="1"/>
        <end position="18"/>
    </location>
</feature>
<dbReference type="Proteomes" id="UP001610335">
    <property type="component" value="Unassembled WGS sequence"/>
</dbReference>
<proteinExistence type="predicted"/>
<protein>
    <submittedName>
        <fullName evidence="2">Uncharacterized protein</fullName>
    </submittedName>
</protein>
<dbReference type="EMBL" id="JBFXLS010000006">
    <property type="protein sequence ID" value="KAL2832470.1"/>
    <property type="molecule type" value="Genomic_DNA"/>
</dbReference>
<gene>
    <name evidence="2" type="ORF">BDW59DRAFT_105425</name>
</gene>
<reference evidence="2 3" key="1">
    <citation type="submission" date="2024-07" db="EMBL/GenBank/DDBJ databases">
        <title>Section-level genome sequencing and comparative genomics of Aspergillus sections Usti and Cavernicolus.</title>
        <authorList>
            <consortium name="Lawrence Berkeley National Laboratory"/>
            <person name="Nybo J.L."/>
            <person name="Vesth T.C."/>
            <person name="Theobald S."/>
            <person name="Frisvad J.C."/>
            <person name="Larsen T.O."/>
            <person name="Kjaerboelling I."/>
            <person name="Rothschild-Mancinelli K."/>
            <person name="Lyhne E.K."/>
            <person name="Kogle M.E."/>
            <person name="Barry K."/>
            <person name="Clum A."/>
            <person name="Na H."/>
            <person name="Ledsgaard L."/>
            <person name="Lin J."/>
            <person name="Lipzen A."/>
            <person name="Kuo A."/>
            <person name="Riley R."/>
            <person name="Mondo S."/>
            <person name="LaButti K."/>
            <person name="Haridas S."/>
            <person name="Pangalinan J."/>
            <person name="Salamov A.A."/>
            <person name="Simmons B.A."/>
            <person name="Magnuson J.K."/>
            <person name="Chen J."/>
            <person name="Drula E."/>
            <person name="Henrissat B."/>
            <person name="Wiebenga A."/>
            <person name="Lubbers R.J."/>
            <person name="Gomes A.C."/>
            <person name="Makela M.R."/>
            <person name="Stajich J."/>
            <person name="Grigoriev I.V."/>
            <person name="Mortensen U.H."/>
            <person name="De vries R.P."/>
            <person name="Baker S.E."/>
            <person name="Andersen M.R."/>
        </authorList>
    </citation>
    <scope>NUCLEOTIDE SEQUENCE [LARGE SCALE GENOMIC DNA]</scope>
    <source>
        <strain evidence="2 3">CBS 600.67</strain>
    </source>
</reference>